<keyword evidence="1" id="KW-0472">Membrane</keyword>
<feature type="transmembrane region" description="Helical" evidence="1">
    <location>
        <begin position="15"/>
        <end position="32"/>
    </location>
</feature>
<sequence length="81" mass="9173">MSPAVRLFAFLNRNIVAVVMIPSIVLIHWGWLKLQDVEALVKKEEKKDLPVLLAVEYLVEKAEGTFQSFKKDDTSKPTSSD</sequence>
<dbReference type="Proteomes" id="UP001153148">
    <property type="component" value="Unassembled WGS sequence"/>
</dbReference>
<evidence type="ECO:0000256" key="1">
    <source>
        <dbReference type="SAM" id="Phobius"/>
    </source>
</evidence>
<proteinExistence type="predicted"/>
<evidence type="ECO:0000313" key="3">
    <source>
        <dbReference type="Proteomes" id="UP001153148"/>
    </source>
</evidence>
<comment type="caution">
    <text evidence="2">The sequence shown here is derived from an EMBL/GenBank/DDBJ whole genome shotgun (WGS) entry which is preliminary data.</text>
</comment>
<organism evidence="2 3">
    <name type="scientific">Timema podura</name>
    <name type="common">Walking stick</name>
    <dbReference type="NCBI Taxonomy" id="61482"/>
    <lineage>
        <taxon>Eukaryota</taxon>
        <taxon>Metazoa</taxon>
        <taxon>Ecdysozoa</taxon>
        <taxon>Arthropoda</taxon>
        <taxon>Hexapoda</taxon>
        <taxon>Insecta</taxon>
        <taxon>Pterygota</taxon>
        <taxon>Neoptera</taxon>
        <taxon>Polyneoptera</taxon>
        <taxon>Phasmatodea</taxon>
        <taxon>Timematodea</taxon>
        <taxon>Timematoidea</taxon>
        <taxon>Timematidae</taxon>
        <taxon>Timema</taxon>
    </lineage>
</organism>
<name>A0ABN7NNS9_TIMPD</name>
<gene>
    <name evidence="2" type="ORF">TPAB3V08_LOCUS4044</name>
</gene>
<reference evidence="2" key="1">
    <citation type="submission" date="2021-03" db="EMBL/GenBank/DDBJ databases">
        <authorList>
            <person name="Tran Van P."/>
        </authorList>
    </citation>
    <scope>NUCLEOTIDE SEQUENCE</scope>
</reference>
<evidence type="ECO:0000313" key="2">
    <source>
        <dbReference type="EMBL" id="CAG2057062.1"/>
    </source>
</evidence>
<keyword evidence="1" id="KW-1133">Transmembrane helix</keyword>
<dbReference type="EMBL" id="CAJPIN010004802">
    <property type="protein sequence ID" value="CAG2057062.1"/>
    <property type="molecule type" value="Genomic_DNA"/>
</dbReference>
<accession>A0ABN7NNS9</accession>
<keyword evidence="3" id="KW-1185">Reference proteome</keyword>
<keyword evidence="1" id="KW-0812">Transmembrane</keyword>
<protein>
    <submittedName>
        <fullName evidence="2">Uncharacterized protein</fullName>
    </submittedName>
</protein>